<dbReference type="PANTHER" id="PTHR31286">
    <property type="entry name" value="GLYCINE-RICH CELL WALL STRUCTURAL PROTEIN 1.8-LIKE"/>
    <property type="match status" value="1"/>
</dbReference>
<name>Q2HTS5_MEDTR</name>
<evidence type="ECO:0008006" key="3">
    <source>
        <dbReference type="Google" id="ProtNLM"/>
    </source>
</evidence>
<gene>
    <name evidence="2" type="ORF">MtrDRAFT_AC149801g27v2</name>
</gene>
<proteinExistence type="predicted"/>
<sequence>MPRVLQRLNHACITTRTGLGGSISVYRWHTRANDRVCWRLHPLQLWTLKEIASAVGTPIDIDGPTRNRTFGHYARILVDTDLSKKAYDEILVEHDDFAFMLNPQAAKDKENRGKQQVKDNVAAPPKAPQSKDMGPSTSAIGGKGTIDRISTDESDRPTPVLVKVVSHVAHDDVQPVEAGRSQQTSWEVVENPMVSVVTNSPLDGVRYNLVNSRELVESPNGSIERVTHSSPLGREDVRLDGVEQTTQTSLEELEIPTVDDVSDPL</sequence>
<evidence type="ECO:0000256" key="1">
    <source>
        <dbReference type="SAM" id="MobiDB-lite"/>
    </source>
</evidence>
<evidence type="ECO:0000313" key="2">
    <source>
        <dbReference type="EMBL" id="ABD32369.2"/>
    </source>
</evidence>
<feature type="region of interest" description="Disordered" evidence="1">
    <location>
        <begin position="108"/>
        <end position="157"/>
    </location>
</feature>
<dbReference type="PANTHER" id="PTHR31286:SF60">
    <property type="entry name" value="PROTEIN, PUTATIVE-RELATED"/>
    <property type="match status" value="1"/>
</dbReference>
<feature type="region of interest" description="Disordered" evidence="1">
    <location>
        <begin position="220"/>
        <end position="265"/>
    </location>
</feature>
<dbReference type="AlphaFoldDB" id="Q2HTS5"/>
<feature type="compositionally biased region" description="Basic and acidic residues" evidence="1">
    <location>
        <begin position="108"/>
        <end position="117"/>
    </location>
</feature>
<protein>
    <recommendedName>
        <fullName evidence="3">DUF4283 domain protein</fullName>
    </recommendedName>
</protein>
<reference evidence="2" key="1">
    <citation type="submission" date="2004-08" db="EMBL/GenBank/DDBJ databases">
        <authorList>
            <person name="Town C.D."/>
        </authorList>
    </citation>
    <scope>NUCLEOTIDE SEQUENCE</scope>
</reference>
<dbReference type="EMBL" id="AC149801">
    <property type="protein sequence ID" value="ABD32369.2"/>
    <property type="molecule type" value="Genomic_DNA"/>
</dbReference>
<organism evidence="2">
    <name type="scientific">Medicago truncatula</name>
    <name type="common">Barrel medic</name>
    <name type="synonym">Medicago tribuloides</name>
    <dbReference type="NCBI Taxonomy" id="3880"/>
    <lineage>
        <taxon>Eukaryota</taxon>
        <taxon>Viridiplantae</taxon>
        <taxon>Streptophyta</taxon>
        <taxon>Embryophyta</taxon>
        <taxon>Tracheophyta</taxon>
        <taxon>Spermatophyta</taxon>
        <taxon>Magnoliopsida</taxon>
        <taxon>eudicotyledons</taxon>
        <taxon>Gunneridae</taxon>
        <taxon>Pentapetalae</taxon>
        <taxon>rosids</taxon>
        <taxon>fabids</taxon>
        <taxon>Fabales</taxon>
        <taxon>Fabaceae</taxon>
        <taxon>Papilionoideae</taxon>
        <taxon>50 kb inversion clade</taxon>
        <taxon>NPAAA clade</taxon>
        <taxon>Hologalegina</taxon>
        <taxon>IRL clade</taxon>
        <taxon>Trifolieae</taxon>
        <taxon>Medicago</taxon>
    </lineage>
</organism>
<feature type="compositionally biased region" description="Basic and acidic residues" evidence="1">
    <location>
        <begin position="145"/>
        <end position="156"/>
    </location>
</feature>
<dbReference type="InterPro" id="IPR040256">
    <property type="entry name" value="At4g02000-like"/>
</dbReference>
<accession>Q2HTS5</accession>
<reference evidence="2" key="2">
    <citation type="submission" date="2007-03" db="EMBL/GenBank/DDBJ databases">
        <authorList>
            <consortium name="The International Medicago Genome Annotation Group"/>
        </authorList>
    </citation>
    <scope>NUCLEOTIDE SEQUENCE</scope>
</reference>